<dbReference type="AlphaFoldDB" id="A0A328TQT0"/>
<comment type="caution">
    <text evidence="1">The sequence shown here is derived from an EMBL/GenBank/DDBJ whole genome shotgun (WGS) entry which is preliminary data.</text>
</comment>
<dbReference type="Proteomes" id="UP000244334">
    <property type="component" value="Unassembled WGS sequence"/>
</dbReference>
<evidence type="ECO:0000313" key="2">
    <source>
        <dbReference type="Proteomes" id="UP000244334"/>
    </source>
</evidence>
<gene>
    <name evidence="1" type="ORF">ACZ87_00189</name>
</gene>
<reference evidence="1" key="1">
    <citation type="submission" date="2018-04" db="EMBL/GenBank/DDBJ databases">
        <title>Genomes of the Obligate Erwinia dacicola and Facultative Enterobacter sp. OLF Endosymbionts of the Olive Fruit fly, Bactrocera oleae.</title>
        <authorList>
            <person name="Estes A.M."/>
            <person name="Hearn D.J."/>
            <person name="Agarwal S."/>
            <person name="Pierson E.A."/>
            <person name="Dunning-Hotopp J.C."/>
        </authorList>
    </citation>
    <scope>NUCLEOTIDE SEQUENCE [LARGE SCALE GENOMIC DNA]</scope>
    <source>
        <strain evidence="1">Oroville</strain>
    </source>
</reference>
<proteinExistence type="predicted"/>
<evidence type="ECO:0000313" key="1">
    <source>
        <dbReference type="EMBL" id="RAP72979.1"/>
    </source>
</evidence>
<organism evidence="1 2">
    <name type="scientific">Candidatus Erwinia dacicola</name>
    <dbReference type="NCBI Taxonomy" id="252393"/>
    <lineage>
        <taxon>Bacteria</taxon>
        <taxon>Pseudomonadati</taxon>
        <taxon>Pseudomonadota</taxon>
        <taxon>Gammaproteobacteria</taxon>
        <taxon>Enterobacterales</taxon>
        <taxon>Erwiniaceae</taxon>
        <taxon>Erwinia</taxon>
    </lineage>
</organism>
<name>A0A328TQT0_9GAMM</name>
<dbReference type="EMBL" id="LJAM02000006">
    <property type="protein sequence ID" value="RAP72979.1"/>
    <property type="molecule type" value="Genomic_DNA"/>
</dbReference>
<protein>
    <submittedName>
        <fullName evidence="1">Uncharacterized protein</fullName>
    </submittedName>
</protein>
<accession>A0A328TQT0</accession>
<sequence>MKSRYFSKAQELSREAVMYSNADKWAAAMNILRRAFQP</sequence>
<keyword evidence="2" id="KW-1185">Reference proteome</keyword>